<reference evidence="9" key="1">
    <citation type="journal article" date="2019" name="Int. J. Syst. Evol. Microbiol.">
        <title>The Global Catalogue of Microorganisms (GCM) 10K type strain sequencing project: providing services to taxonomists for standard genome sequencing and annotation.</title>
        <authorList>
            <consortium name="The Broad Institute Genomics Platform"/>
            <consortium name="The Broad Institute Genome Sequencing Center for Infectious Disease"/>
            <person name="Wu L."/>
            <person name="Ma J."/>
        </authorList>
    </citation>
    <scope>NUCLEOTIDE SEQUENCE [LARGE SCALE GENOMIC DNA]</scope>
    <source>
        <strain evidence="9">CCM 8934</strain>
    </source>
</reference>
<keyword evidence="6" id="KW-0812">Transmembrane</keyword>
<keyword evidence="6" id="KW-0472">Membrane</keyword>
<dbReference type="Proteomes" id="UP001596227">
    <property type="component" value="Unassembled WGS sequence"/>
</dbReference>
<dbReference type="Pfam" id="PF00746">
    <property type="entry name" value="Gram_pos_anchor"/>
    <property type="match status" value="1"/>
</dbReference>
<dbReference type="NCBIfam" id="TIGR01167">
    <property type="entry name" value="LPXTG_anchor"/>
    <property type="match status" value="1"/>
</dbReference>
<organism evidence="8 9">
    <name type="scientific">Lactiplantibacillus daoliensis</name>
    <dbReference type="NCBI Taxonomy" id="2559916"/>
    <lineage>
        <taxon>Bacteria</taxon>
        <taxon>Bacillati</taxon>
        <taxon>Bacillota</taxon>
        <taxon>Bacilli</taxon>
        <taxon>Lactobacillales</taxon>
        <taxon>Lactobacillaceae</taxon>
        <taxon>Lactiplantibacillus</taxon>
    </lineage>
</organism>
<feature type="region of interest" description="Disordered" evidence="5">
    <location>
        <begin position="1"/>
        <end position="35"/>
    </location>
</feature>
<dbReference type="EMBL" id="JBHSSB010000015">
    <property type="protein sequence ID" value="MFC6294919.1"/>
    <property type="molecule type" value="Genomic_DNA"/>
</dbReference>
<keyword evidence="6" id="KW-1133">Transmembrane helix</keyword>
<keyword evidence="1" id="KW-0134">Cell wall</keyword>
<gene>
    <name evidence="8" type="ORF">ACFQH1_06865</name>
</gene>
<dbReference type="PROSITE" id="PS50847">
    <property type="entry name" value="GRAM_POS_ANCHORING"/>
    <property type="match status" value="1"/>
</dbReference>
<keyword evidence="2" id="KW-0964">Secreted</keyword>
<evidence type="ECO:0000256" key="5">
    <source>
        <dbReference type="SAM" id="MobiDB-lite"/>
    </source>
</evidence>
<accession>A0ABW1UGD2</accession>
<feature type="region of interest" description="Disordered" evidence="5">
    <location>
        <begin position="56"/>
        <end position="83"/>
    </location>
</feature>
<keyword evidence="4" id="KW-0572">Peptidoglycan-anchor</keyword>
<dbReference type="RefSeq" id="WP_137606650.1">
    <property type="nucleotide sequence ID" value="NZ_BJDH01000002.1"/>
</dbReference>
<evidence type="ECO:0000256" key="2">
    <source>
        <dbReference type="ARBA" id="ARBA00022525"/>
    </source>
</evidence>
<feature type="transmembrane region" description="Helical" evidence="6">
    <location>
        <begin position="86"/>
        <end position="103"/>
    </location>
</feature>
<evidence type="ECO:0000256" key="4">
    <source>
        <dbReference type="ARBA" id="ARBA00023088"/>
    </source>
</evidence>
<keyword evidence="9" id="KW-1185">Reference proteome</keyword>
<evidence type="ECO:0000259" key="7">
    <source>
        <dbReference type="PROSITE" id="PS50847"/>
    </source>
</evidence>
<feature type="domain" description="Gram-positive cocci surface proteins LPxTG" evidence="7">
    <location>
        <begin position="76"/>
        <end position="107"/>
    </location>
</feature>
<evidence type="ECO:0000256" key="1">
    <source>
        <dbReference type="ARBA" id="ARBA00022512"/>
    </source>
</evidence>
<evidence type="ECO:0000256" key="3">
    <source>
        <dbReference type="ARBA" id="ARBA00022729"/>
    </source>
</evidence>
<sequence>MTTVTYLEAGSPSTSTDDVINPGIKPQQPNGEKGIEQSIPTRKIAGQPDQLAVTMTRPTQTAAQKSSKSQEHQNQLPQTNEKSTNWLALAGVGLMTLLSAVGIERKH</sequence>
<keyword evidence="3" id="KW-0732">Signal</keyword>
<proteinExistence type="predicted"/>
<evidence type="ECO:0000256" key="6">
    <source>
        <dbReference type="SAM" id="Phobius"/>
    </source>
</evidence>
<evidence type="ECO:0000313" key="8">
    <source>
        <dbReference type="EMBL" id="MFC6294919.1"/>
    </source>
</evidence>
<evidence type="ECO:0000313" key="9">
    <source>
        <dbReference type="Proteomes" id="UP001596227"/>
    </source>
</evidence>
<comment type="caution">
    <text evidence="8">The sequence shown here is derived from an EMBL/GenBank/DDBJ whole genome shotgun (WGS) entry which is preliminary data.</text>
</comment>
<protein>
    <submittedName>
        <fullName evidence="8">LPXTG cell wall anchor domain-containing protein</fullName>
    </submittedName>
</protein>
<name>A0ABW1UGD2_9LACO</name>
<dbReference type="InterPro" id="IPR019931">
    <property type="entry name" value="LPXTG_anchor"/>
</dbReference>
<feature type="compositionally biased region" description="Polar residues" evidence="5">
    <location>
        <begin position="1"/>
        <end position="18"/>
    </location>
</feature>